<sequence length="96" mass="10753">MSFHAPSEFISLFFTAHNKKEGGIEKSFGRQKMLGTAKPSGVIFFGTKGEDRNSFVSIHRNKFAVQKQRLSDGAMKKRTLGEAENKEKGSTEIKEE</sequence>
<dbReference type="STRING" id="470145.BACCOP_01693"/>
<evidence type="ECO:0000256" key="1">
    <source>
        <dbReference type="SAM" id="MobiDB-lite"/>
    </source>
</evidence>
<feature type="compositionally biased region" description="Basic and acidic residues" evidence="1">
    <location>
        <begin position="79"/>
        <end position="96"/>
    </location>
</feature>
<name>B3JII1_9BACT</name>
<comment type="caution">
    <text evidence="2">The sequence shown here is derived from an EMBL/GenBank/DDBJ whole genome shotgun (WGS) entry which is preliminary data.</text>
</comment>
<feature type="region of interest" description="Disordered" evidence="1">
    <location>
        <begin position="74"/>
        <end position="96"/>
    </location>
</feature>
<accession>B3JII1</accession>
<reference evidence="2 3" key="1">
    <citation type="submission" date="2008-04" db="EMBL/GenBank/DDBJ databases">
        <title>Draft genome sequence of Bacteroides coprocola (DSM 17136).</title>
        <authorList>
            <person name="Sudarsanam P."/>
            <person name="Ley R."/>
            <person name="Guruge J."/>
            <person name="Turnbaugh P.J."/>
            <person name="Mahowald M."/>
            <person name="Liep D."/>
            <person name="Gordon J."/>
        </authorList>
    </citation>
    <scope>NUCLEOTIDE SEQUENCE [LARGE SCALE GENOMIC DNA]</scope>
    <source>
        <strain evidence="2 3">DSM 17136</strain>
    </source>
</reference>
<evidence type="ECO:0000313" key="3">
    <source>
        <dbReference type="Proteomes" id="UP000003146"/>
    </source>
</evidence>
<dbReference type="EMBL" id="ABIY02000078">
    <property type="protein sequence ID" value="EDV01370.1"/>
    <property type="molecule type" value="Genomic_DNA"/>
</dbReference>
<proteinExistence type="predicted"/>
<dbReference type="Proteomes" id="UP000003146">
    <property type="component" value="Unassembled WGS sequence"/>
</dbReference>
<reference evidence="2 3" key="2">
    <citation type="submission" date="2008-04" db="EMBL/GenBank/DDBJ databases">
        <authorList>
            <person name="Fulton L."/>
            <person name="Clifton S."/>
            <person name="Fulton B."/>
            <person name="Xu J."/>
            <person name="Minx P."/>
            <person name="Pepin K.H."/>
            <person name="Johnson M."/>
            <person name="Thiruvilangam P."/>
            <person name="Bhonagiri V."/>
            <person name="Nash W.E."/>
            <person name="Mardis E.R."/>
            <person name="Wilson R.K."/>
        </authorList>
    </citation>
    <scope>NUCLEOTIDE SEQUENCE [LARGE SCALE GENOMIC DNA]</scope>
    <source>
        <strain evidence="2 3">DSM 17136</strain>
    </source>
</reference>
<dbReference type="HOGENOM" id="CLU_174578_0_0_10"/>
<gene>
    <name evidence="2" type="ORF">BACCOP_01693</name>
</gene>
<dbReference type="AlphaFoldDB" id="B3JII1"/>
<evidence type="ECO:0000313" key="2">
    <source>
        <dbReference type="EMBL" id="EDV01370.1"/>
    </source>
</evidence>
<organism evidence="2 3">
    <name type="scientific">Phocaeicola coprocola DSM 17136</name>
    <dbReference type="NCBI Taxonomy" id="470145"/>
    <lineage>
        <taxon>Bacteria</taxon>
        <taxon>Pseudomonadati</taxon>
        <taxon>Bacteroidota</taxon>
        <taxon>Bacteroidia</taxon>
        <taxon>Bacteroidales</taxon>
        <taxon>Bacteroidaceae</taxon>
        <taxon>Phocaeicola</taxon>
    </lineage>
</organism>
<protein>
    <submittedName>
        <fullName evidence="2">Uncharacterized protein</fullName>
    </submittedName>
</protein>